<dbReference type="GO" id="GO:0008168">
    <property type="term" value="F:methyltransferase activity"/>
    <property type="evidence" value="ECO:0007669"/>
    <property type="project" value="UniProtKB-KW"/>
</dbReference>
<sequence length="480" mass="53024">MSTSTKRNLSLTILDQEKFEQIHEASLHLMENVGMKIGGTRALKLLHDNGAVTTGDGLTIIPRGLVERALKSVPKELVLYTRDGEPSMKINNDNPVYFGTHADQLELVDPLSGIVRKFLRKDTAMMCKLADYLPNIHFVLSVGMSSDVRPVVQSQITFLETVKHFSKTINFSTNDIEGLKDIIEIAAIVAGGLKNLQEKPFIFNYCEPIPPLAHPNESTEKLYISAENRIPVVYMPYCMMGGTSPMSFAGTLAQCNADMLTGLVITQLVSEGAPFIYGSMPSVFDMRTTIGSYGAPEFHLLVAASSDLAAYYGIPFFGTAGCTDAKVLDEQAVVETTMELFSTMLSKANIVHDVGVMDHCNSVSPELVVLADEIIEGLKHYTQGVQVNAEELALDVIKEVGPGGHFLTNIHTLNNFKKVWYPSLFSRDMQNSNESQVKGKVREKIRSIMESHLVPQLDATILMELEKWNVKLETYQPTAQ</sequence>
<keyword evidence="3 4" id="KW-0808">Transferase</keyword>
<accession>A0A1M5ZAW9</accession>
<evidence type="ECO:0000256" key="1">
    <source>
        <dbReference type="ARBA" id="ARBA00007137"/>
    </source>
</evidence>
<evidence type="ECO:0000256" key="2">
    <source>
        <dbReference type="ARBA" id="ARBA00022603"/>
    </source>
</evidence>
<dbReference type="STRING" id="1121420.SAMN02746098_03092"/>
<evidence type="ECO:0000313" key="5">
    <source>
        <dbReference type="Proteomes" id="UP000183954"/>
    </source>
</evidence>
<dbReference type="RefSeq" id="WP_073030619.1">
    <property type="nucleotide sequence ID" value="NZ_FQXJ01000011.1"/>
</dbReference>
<evidence type="ECO:0000256" key="3">
    <source>
        <dbReference type="ARBA" id="ARBA00022679"/>
    </source>
</evidence>
<gene>
    <name evidence="4" type="ORF">SAMN02746098_03092</name>
</gene>
<dbReference type="Pfam" id="PF06253">
    <property type="entry name" value="MTTB"/>
    <property type="match status" value="1"/>
</dbReference>
<dbReference type="Gene3D" id="3.20.20.480">
    <property type="entry name" value="Trimethylamine methyltransferase-like"/>
    <property type="match status" value="1"/>
</dbReference>
<dbReference type="GO" id="GO:0032259">
    <property type="term" value="P:methylation"/>
    <property type="evidence" value="ECO:0007669"/>
    <property type="project" value="UniProtKB-KW"/>
</dbReference>
<reference evidence="5" key="1">
    <citation type="submission" date="2016-11" db="EMBL/GenBank/DDBJ databases">
        <authorList>
            <person name="Varghese N."/>
            <person name="Submissions S."/>
        </authorList>
    </citation>
    <scope>NUCLEOTIDE SEQUENCE [LARGE SCALE GENOMIC DNA]</scope>
    <source>
        <strain evidence="5">DSM 15449</strain>
    </source>
</reference>
<keyword evidence="2 4" id="KW-0489">Methyltransferase</keyword>
<name>A0A1M5ZAW9_9FIRM</name>
<dbReference type="InterPro" id="IPR010426">
    <property type="entry name" value="MTTB_MeTrfase"/>
</dbReference>
<dbReference type="InterPro" id="IPR038601">
    <property type="entry name" value="MttB-like_sf"/>
</dbReference>
<dbReference type="OrthoDB" id="5418352at2"/>
<comment type="similarity">
    <text evidence="1">Belongs to the trimethylamine methyltransferase family.</text>
</comment>
<dbReference type="Proteomes" id="UP000183954">
    <property type="component" value="Unassembled WGS sequence"/>
</dbReference>
<evidence type="ECO:0000313" key="4">
    <source>
        <dbReference type="EMBL" id="SHI21365.1"/>
    </source>
</evidence>
<keyword evidence="5" id="KW-1185">Reference proteome</keyword>
<proteinExistence type="inferred from homology"/>
<organism evidence="4 5">
    <name type="scientific">Desulfosporosinus lacus DSM 15449</name>
    <dbReference type="NCBI Taxonomy" id="1121420"/>
    <lineage>
        <taxon>Bacteria</taxon>
        <taxon>Bacillati</taxon>
        <taxon>Bacillota</taxon>
        <taxon>Clostridia</taxon>
        <taxon>Eubacteriales</taxon>
        <taxon>Desulfitobacteriaceae</taxon>
        <taxon>Desulfosporosinus</taxon>
    </lineage>
</organism>
<dbReference type="EMBL" id="FQXJ01000011">
    <property type="protein sequence ID" value="SHI21365.1"/>
    <property type="molecule type" value="Genomic_DNA"/>
</dbReference>
<protein>
    <submittedName>
        <fullName evidence="4">Trimethylamine---corrinoid protein Co-methyltransferase</fullName>
    </submittedName>
</protein>
<dbReference type="AlphaFoldDB" id="A0A1M5ZAW9"/>
<dbReference type="GO" id="GO:0015948">
    <property type="term" value="P:methanogenesis"/>
    <property type="evidence" value="ECO:0007669"/>
    <property type="project" value="InterPro"/>
</dbReference>